<accession>A0A2K1ZP13</accession>
<feature type="region of interest" description="Disordered" evidence="8">
    <location>
        <begin position="43"/>
        <end position="62"/>
    </location>
</feature>
<evidence type="ECO:0000256" key="5">
    <source>
        <dbReference type="ARBA" id="ARBA00022702"/>
    </source>
</evidence>
<keyword evidence="5" id="KW-0372">Hormone</keyword>
<feature type="signal peptide" evidence="9">
    <location>
        <begin position="1"/>
        <end position="28"/>
    </location>
</feature>
<dbReference type="GO" id="GO:1901371">
    <property type="term" value="P:regulation of leaf morphogenesis"/>
    <property type="evidence" value="ECO:0000318"/>
    <property type="project" value="GO_Central"/>
</dbReference>
<dbReference type="GO" id="GO:0005576">
    <property type="term" value="C:extracellular region"/>
    <property type="evidence" value="ECO:0000318"/>
    <property type="project" value="GO_Central"/>
</dbReference>
<evidence type="ECO:0000256" key="7">
    <source>
        <dbReference type="ARBA" id="ARBA00023278"/>
    </source>
</evidence>
<keyword evidence="4" id="KW-0964">Secreted</keyword>
<dbReference type="Gramene" id="Potri.007G041400.1.v4.1">
    <property type="protein sequence ID" value="Potri.007G041400.1.v4.1"/>
    <property type="gene ID" value="Potri.007G041400.v4.1"/>
</dbReference>
<gene>
    <name evidence="10" type="ORF">POPTR_007G041400</name>
</gene>
<protein>
    <submittedName>
        <fullName evidence="10">Uncharacterized protein</fullName>
    </submittedName>
</protein>
<dbReference type="GO" id="GO:0006995">
    <property type="term" value="P:cellular response to nitrogen starvation"/>
    <property type="evidence" value="ECO:0007669"/>
    <property type="project" value="UniProtKB-ARBA"/>
</dbReference>
<dbReference type="InterPro" id="IPR033250">
    <property type="entry name" value="CEP"/>
</dbReference>
<sequence length="91" mass="9843">MATTRVITGACIVLFFLILCHEVVHVEGRPLKSVELCKKCSTNNDNSQNVPENGNHGLAAGQEQTSKVKYVDDFRPTEPGHSPGVGHSVNN</sequence>
<name>A0A2K1ZP13_POPTR</name>
<dbReference type="GO" id="GO:0048364">
    <property type="term" value="P:root development"/>
    <property type="evidence" value="ECO:0007669"/>
    <property type="project" value="InterPro"/>
</dbReference>
<feature type="chain" id="PRO_5014428754" evidence="9">
    <location>
        <begin position="29"/>
        <end position="91"/>
    </location>
</feature>
<dbReference type="PANTHER" id="PTHR33348">
    <property type="entry name" value="PRECURSOR OF CEP5"/>
    <property type="match status" value="1"/>
</dbReference>
<evidence type="ECO:0000256" key="1">
    <source>
        <dbReference type="ARBA" id="ARBA00004271"/>
    </source>
</evidence>
<feature type="compositionally biased region" description="Polar residues" evidence="8">
    <location>
        <begin position="43"/>
        <end position="52"/>
    </location>
</feature>
<dbReference type="GO" id="GO:1902025">
    <property type="term" value="P:nitrate import"/>
    <property type="evidence" value="ECO:0000318"/>
    <property type="project" value="GO_Central"/>
</dbReference>
<evidence type="ECO:0000313" key="11">
    <source>
        <dbReference type="Proteomes" id="UP000006729"/>
    </source>
</evidence>
<keyword evidence="11" id="KW-1185">Reference proteome</keyword>
<evidence type="ECO:0000313" key="10">
    <source>
        <dbReference type="EMBL" id="PNT27018.1"/>
    </source>
</evidence>
<evidence type="ECO:0000256" key="2">
    <source>
        <dbReference type="ARBA" id="ARBA00008963"/>
    </source>
</evidence>
<dbReference type="GO" id="GO:0005179">
    <property type="term" value="F:hormone activity"/>
    <property type="evidence" value="ECO:0000318"/>
    <property type="project" value="GO_Central"/>
</dbReference>
<proteinExistence type="inferred from homology"/>
<evidence type="ECO:0000256" key="9">
    <source>
        <dbReference type="SAM" id="SignalP"/>
    </source>
</evidence>
<dbReference type="GO" id="GO:0048046">
    <property type="term" value="C:apoplast"/>
    <property type="evidence" value="ECO:0007669"/>
    <property type="project" value="UniProtKB-SubCell"/>
</dbReference>
<dbReference type="InParanoid" id="A0A2K1ZP13"/>
<keyword evidence="7" id="KW-0379">Hydroxylation</keyword>
<dbReference type="EMBL" id="CM009296">
    <property type="protein sequence ID" value="PNT27018.1"/>
    <property type="molecule type" value="Genomic_DNA"/>
</dbReference>
<evidence type="ECO:0000256" key="6">
    <source>
        <dbReference type="ARBA" id="ARBA00022729"/>
    </source>
</evidence>
<reference evidence="10 11" key="1">
    <citation type="journal article" date="2006" name="Science">
        <title>The genome of black cottonwood, Populus trichocarpa (Torr. &amp; Gray).</title>
        <authorList>
            <person name="Tuskan G.A."/>
            <person name="Difazio S."/>
            <person name="Jansson S."/>
            <person name="Bohlmann J."/>
            <person name="Grigoriev I."/>
            <person name="Hellsten U."/>
            <person name="Putnam N."/>
            <person name="Ralph S."/>
            <person name="Rombauts S."/>
            <person name="Salamov A."/>
            <person name="Schein J."/>
            <person name="Sterck L."/>
            <person name="Aerts A."/>
            <person name="Bhalerao R.R."/>
            <person name="Bhalerao R.P."/>
            <person name="Blaudez D."/>
            <person name="Boerjan W."/>
            <person name="Brun A."/>
            <person name="Brunner A."/>
            <person name="Busov V."/>
            <person name="Campbell M."/>
            <person name="Carlson J."/>
            <person name="Chalot M."/>
            <person name="Chapman J."/>
            <person name="Chen G.L."/>
            <person name="Cooper D."/>
            <person name="Coutinho P.M."/>
            <person name="Couturier J."/>
            <person name="Covert S."/>
            <person name="Cronk Q."/>
            <person name="Cunningham R."/>
            <person name="Davis J."/>
            <person name="Degroeve S."/>
            <person name="Dejardin A."/>
            <person name="Depamphilis C."/>
            <person name="Detter J."/>
            <person name="Dirks B."/>
            <person name="Dubchak I."/>
            <person name="Duplessis S."/>
            <person name="Ehlting J."/>
            <person name="Ellis B."/>
            <person name="Gendler K."/>
            <person name="Goodstein D."/>
            <person name="Gribskov M."/>
            <person name="Grimwood J."/>
            <person name="Groover A."/>
            <person name="Gunter L."/>
            <person name="Hamberger B."/>
            <person name="Heinze B."/>
            <person name="Helariutta Y."/>
            <person name="Henrissat B."/>
            <person name="Holligan D."/>
            <person name="Holt R."/>
            <person name="Huang W."/>
            <person name="Islam-Faridi N."/>
            <person name="Jones S."/>
            <person name="Jones-Rhoades M."/>
            <person name="Jorgensen R."/>
            <person name="Joshi C."/>
            <person name="Kangasjarvi J."/>
            <person name="Karlsson J."/>
            <person name="Kelleher C."/>
            <person name="Kirkpatrick R."/>
            <person name="Kirst M."/>
            <person name="Kohler A."/>
            <person name="Kalluri U."/>
            <person name="Larimer F."/>
            <person name="Leebens-Mack J."/>
            <person name="Leple J.C."/>
            <person name="Locascio P."/>
            <person name="Lou Y."/>
            <person name="Lucas S."/>
            <person name="Martin F."/>
            <person name="Montanini B."/>
            <person name="Napoli C."/>
            <person name="Nelson D.R."/>
            <person name="Nelson C."/>
            <person name="Nieminen K."/>
            <person name="Nilsson O."/>
            <person name="Pereda V."/>
            <person name="Peter G."/>
            <person name="Philippe R."/>
            <person name="Pilate G."/>
            <person name="Poliakov A."/>
            <person name="Razumovskaya J."/>
            <person name="Richardson P."/>
            <person name="Rinaldi C."/>
            <person name="Ritland K."/>
            <person name="Rouze P."/>
            <person name="Ryaboy D."/>
            <person name="Schmutz J."/>
            <person name="Schrader J."/>
            <person name="Segerman B."/>
            <person name="Shin H."/>
            <person name="Siddiqui A."/>
            <person name="Sterky F."/>
            <person name="Terry A."/>
            <person name="Tsai C.J."/>
            <person name="Uberbacher E."/>
            <person name="Unneberg P."/>
            <person name="Vahala J."/>
            <person name="Wall K."/>
            <person name="Wessler S."/>
            <person name="Yang G."/>
            <person name="Yin T."/>
            <person name="Douglas C."/>
            <person name="Marra M."/>
            <person name="Sandberg G."/>
            <person name="Van de Peer Y."/>
            <person name="Rokhsar D."/>
        </authorList>
    </citation>
    <scope>NUCLEOTIDE SEQUENCE [LARGE SCALE GENOMIC DNA]</scope>
    <source>
        <strain evidence="11">cv. Nisqually</strain>
    </source>
</reference>
<dbReference type="OMA" id="FLILCHE"/>
<evidence type="ECO:0000256" key="4">
    <source>
        <dbReference type="ARBA" id="ARBA00022525"/>
    </source>
</evidence>
<dbReference type="AlphaFoldDB" id="A0A2K1ZP13"/>
<evidence type="ECO:0000256" key="8">
    <source>
        <dbReference type="SAM" id="MobiDB-lite"/>
    </source>
</evidence>
<dbReference type="PANTHER" id="PTHR33348:SF7">
    <property type="entry name" value="PRECURSOR OF CEP11-RELATED"/>
    <property type="match status" value="1"/>
</dbReference>
<keyword evidence="6 9" id="KW-0732">Signal</keyword>
<organism evidence="10 11">
    <name type="scientific">Populus trichocarpa</name>
    <name type="common">Western balsam poplar</name>
    <name type="synonym">Populus balsamifera subsp. trichocarpa</name>
    <dbReference type="NCBI Taxonomy" id="3694"/>
    <lineage>
        <taxon>Eukaryota</taxon>
        <taxon>Viridiplantae</taxon>
        <taxon>Streptophyta</taxon>
        <taxon>Embryophyta</taxon>
        <taxon>Tracheophyta</taxon>
        <taxon>Spermatophyta</taxon>
        <taxon>Magnoliopsida</taxon>
        <taxon>eudicotyledons</taxon>
        <taxon>Gunneridae</taxon>
        <taxon>Pentapetalae</taxon>
        <taxon>rosids</taxon>
        <taxon>fabids</taxon>
        <taxon>Malpighiales</taxon>
        <taxon>Salicaceae</taxon>
        <taxon>Saliceae</taxon>
        <taxon>Populus</taxon>
    </lineage>
</organism>
<dbReference type="Proteomes" id="UP000006729">
    <property type="component" value="Chromosome 7"/>
</dbReference>
<keyword evidence="3" id="KW-0052">Apoplast</keyword>
<evidence type="ECO:0000256" key="3">
    <source>
        <dbReference type="ARBA" id="ARBA00022523"/>
    </source>
</evidence>
<dbReference type="GO" id="GO:2000280">
    <property type="term" value="P:regulation of root development"/>
    <property type="evidence" value="ECO:0000318"/>
    <property type="project" value="GO_Central"/>
</dbReference>
<comment type="subcellular location">
    <subcellularLocation>
        <location evidence="1">Secreted</location>
        <location evidence="1">Extracellular space</location>
        <location evidence="1">Apoplast</location>
    </subcellularLocation>
</comment>
<comment type="similarity">
    <text evidence="2">Belongs to the C-terminally encoded plant signaling peptide (CEP) family.</text>
</comment>